<reference evidence="2 3" key="1">
    <citation type="journal article" date="2019" name="Genome Biol. Evol.">
        <title>Insights into the evolution of the New World diploid cottons (Gossypium, subgenus Houzingenia) based on genome sequencing.</title>
        <authorList>
            <person name="Grover C.E."/>
            <person name="Arick M.A. 2nd"/>
            <person name="Thrash A."/>
            <person name="Conover J.L."/>
            <person name="Sanders W.S."/>
            <person name="Peterson D.G."/>
            <person name="Frelichowski J.E."/>
            <person name="Scheffler J.A."/>
            <person name="Scheffler B.E."/>
            <person name="Wendel J.F."/>
        </authorList>
    </citation>
    <scope>NUCLEOTIDE SEQUENCE [LARGE SCALE GENOMIC DNA]</scope>
    <source>
        <strain evidence="2">5</strain>
        <tissue evidence="2">Leaf</tissue>
    </source>
</reference>
<dbReference type="GO" id="GO:0004523">
    <property type="term" value="F:RNA-DNA hybrid ribonuclease activity"/>
    <property type="evidence" value="ECO:0007669"/>
    <property type="project" value="InterPro"/>
</dbReference>
<evidence type="ECO:0000313" key="3">
    <source>
        <dbReference type="Proteomes" id="UP000593579"/>
    </source>
</evidence>
<dbReference type="InterPro" id="IPR002156">
    <property type="entry name" value="RNaseH_domain"/>
</dbReference>
<proteinExistence type="predicted"/>
<dbReference type="Proteomes" id="UP000593579">
    <property type="component" value="Unassembled WGS sequence"/>
</dbReference>
<dbReference type="InterPro" id="IPR053151">
    <property type="entry name" value="RNase_H-like"/>
</dbReference>
<gene>
    <name evidence="2" type="ORF">Gogos_004893</name>
</gene>
<comment type="caution">
    <text evidence="2">The sequence shown here is derived from an EMBL/GenBank/DDBJ whole genome shotgun (WGS) entry which is preliminary data.</text>
</comment>
<dbReference type="InterPro" id="IPR036397">
    <property type="entry name" value="RNaseH_sf"/>
</dbReference>
<dbReference type="OrthoDB" id="1752183at2759"/>
<organism evidence="2 3">
    <name type="scientific">Gossypium gossypioides</name>
    <name type="common">Mexican cotton</name>
    <name type="synonym">Selera gossypioides</name>
    <dbReference type="NCBI Taxonomy" id="34282"/>
    <lineage>
        <taxon>Eukaryota</taxon>
        <taxon>Viridiplantae</taxon>
        <taxon>Streptophyta</taxon>
        <taxon>Embryophyta</taxon>
        <taxon>Tracheophyta</taxon>
        <taxon>Spermatophyta</taxon>
        <taxon>Magnoliopsida</taxon>
        <taxon>eudicotyledons</taxon>
        <taxon>Gunneridae</taxon>
        <taxon>Pentapetalae</taxon>
        <taxon>rosids</taxon>
        <taxon>malvids</taxon>
        <taxon>Malvales</taxon>
        <taxon>Malvaceae</taxon>
        <taxon>Malvoideae</taxon>
        <taxon>Gossypium</taxon>
    </lineage>
</organism>
<evidence type="ECO:0000259" key="1">
    <source>
        <dbReference type="Pfam" id="PF13456"/>
    </source>
</evidence>
<evidence type="ECO:0000313" key="2">
    <source>
        <dbReference type="EMBL" id="MBA0748037.1"/>
    </source>
</evidence>
<dbReference type="PANTHER" id="PTHR47723:SF19">
    <property type="entry name" value="POLYNUCLEOTIDYL TRANSFERASE, RIBONUCLEASE H-LIKE SUPERFAMILY PROTEIN"/>
    <property type="match status" value="1"/>
</dbReference>
<dbReference type="AlphaFoldDB" id="A0A7J9CHV4"/>
<dbReference type="EMBL" id="JABEZY010000010">
    <property type="protein sequence ID" value="MBA0748037.1"/>
    <property type="molecule type" value="Genomic_DNA"/>
</dbReference>
<keyword evidence="3" id="KW-1185">Reference proteome</keyword>
<name>A0A7J9CHV4_GOSGO</name>
<sequence length="170" mass="19098">MVNGILAINFSDRLKQILIRDMALTVVVKLLGVQDSTTDGLCNILKFCRVQSLEKYLGVPLFHNRIIASTLCFVADKVLWTKYEMPSKLSKSISRGRYRSVRKEGGFAAVRGITENREGEWILGFNRFLGNCSIFYAELWGILDSLTFLRESGIGSVLIETDNLEATKAL</sequence>
<feature type="domain" description="RNase H type-1" evidence="1">
    <location>
        <begin position="102"/>
        <end position="168"/>
    </location>
</feature>
<dbReference type="GO" id="GO:0003676">
    <property type="term" value="F:nucleic acid binding"/>
    <property type="evidence" value="ECO:0007669"/>
    <property type="project" value="InterPro"/>
</dbReference>
<dbReference type="PANTHER" id="PTHR47723">
    <property type="entry name" value="OS05G0353850 PROTEIN"/>
    <property type="match status" value="1"/>
</dbReference>
<dbReference type="Pfam" id="PF13456">
    <property type="entry name" value="RVT_3"/>
    <property type="match status" value="1"/>
</dbReference>
<protein>
    <recommendedName>
        <fullName evidence="1">RNase H type-1 domain-containing protein</fullName>
    </recommendedName>
</protein>
<dbReference type="Gene3D" id="3.30.420.10">
    <property type="entry name" value="Ribonuclease H-like superfamily/Ribonuclease H"/>
    <property type="match status" value="1"/>
</dbReference>
<accession>A0A7J9CHV4</accession>